<dbReference type="EMBL" id="MGBR01000001">
    <property type="protein sequence ID" value="OGK73912.1"/>
    <property type="molecule type" value="Genomic_DNA"/>
</dbReference>
<dbReference type="GO" id="GO:0003723">
    <property type="term" value="F:RNA binding"/>
    <property type="evidence" value="ECO:0007669"/>
    <property type="project" value="TreeGrafter"/>
</dbReference>
<evidence type="ECO:0000256" key="1">
    <source>
        <dbReference type="ARBA" id="ARBA00022741"/>
    </source>
</evidence>
<evidence type="ECO:0000259" key="4">
    <source>
        <dbReference type="PROSITE" id="PS51192"/>
    </source>
</evidence>
<keyword evidence="2" id="KW-0067">ATP-binding</keyword>
<protein>
    <recommendedName>
        <fullName evidence="8">Helicase ATP-binding domain-containing protein</fullName>
    </recommendedName>
</protein>
<dbReference type="InterPro" id="IPR011545">
    <property type="entry name" value="DEAD/DEAH_box_helicase_dom"/>
</dbReference>
<dbReference type="SMART" id="SM00487">
    <property type="entry name" value="DEXDc"/>
    <property type="match status" value="1"/>
</dbReference>
<evidence type="ECO:0000259" key="5">
    <source>
        <dbReference type="PROSITE" id="PS51194"/>
    </source>
</evidence>
<evidence type="ECO:0000313" key="7">
    <source>
        <dbReference type="Proteomes" id="UP000177050"/>
    </source>
</evidence>
<dbReference type="PROSITE" id="PS51194">
    <property type="entry name" value="HELICASE_CTER"/>
    <property type="match status" value="1"/>
</dbReference>
<proteinExistence type="predicted"/>
<feature type="compositionally biased region" description="Polar residues" evidence="3">
    <location>
        <begin position="664"/>
        <end position="674"/>
    </location>
</feature>
<dbReference type="Pfam" id="PF00270">
    <property type="entry name" value="DEAD"/>
    <property type="match status" value="1"/>
</dbReference>
<organism evidence="6 7">
    <name type="scientific">Candidatus Roizmanbacteria bacterium RIFOXYD1_FULL_38_12</name>
    <dbReference type="NCBI Taxonomy" id="1802093"/>
    <lineage>
        <taxon>Bacteria</taxon>
        <taxon>Candidatus Roizmaniibacteriota</taxon>
    </lineage>
</organism>
<gene>
    <name evidence="6" type="ORF">A3K52_03995</name>
</gene>
<dbReference type="SMART" id="SM00490">
    <property type="entry name" value="HELICc"/>
    <property type="match status" value="1"/>
</dbReference>
<keyword evidence="1" id="KW-0547">Nucleotide-binding</keyword>
<feature type="domain" description="Helicase C-terminal" evidence="5">
    <location>
        <begin position="247"/>
        <end position="420"/>
    </location>
</feature>
<dbReference type="SMART" id="SM00847">
    <property type="entry name" value="HA2"/>
    <property type="match status" value="1"/>
</dbReference>
<name>A0A1F7L1A8_9BACT</name>
<dbReference type="CDD" id="cd17917">
    <property type="entry name" value="DEXHc_RHA-like"/>
    <property type="match status" value="1"/>
</dbReference>
<feature type="domain" description="Helicase ATP-binding" evidence="4">
    <location>
        <begin position="48"/>
        <end position="220"/>
    </location>
</feature>
<evidence type="ECO:0000256" key="2">
    <source>
        <dbReference type="ARBA" id="ARBA00022840"/>
    </source>
</evidence>
<dbReference type="InterPro" id="IPR001650">
    <property type="entry name" value="Helicase_C-like"/>
</dbReference>
<dbReference type="InterPro" id="IPR007502">
    <property type="entry name" value="Helicase-assoc_dom"/>
</dbReference>
<dbReference type="AlphaFoldDB" id="A0A1F7L1A8"/>
<dbReference type="Gene3D" id="1.20.120.1080">
    <property type="match status" value="1"/>
</dbReference>
<feature type="region of interest" description="Disordered" evidence="3">
    <location>
        <begin position="660"/>
        <end position="705"/>
    </location>
</feature>
<comment type="caution">
    <text evidence="6">The sequence shown here is derived from an EMBL/GenBank/DDBJ whole genome shotgun (WGS) entry which is preliminary data.</text>
</comment>
<dbReference type="InterPro" id="IPR014001">
    <property type="entry name" value="Helicase_ATP-bd"/>
</dbReference>
<evidence type="ECO:0000256" key="3">
    <source>
        <dbReference type="SAM" id="MobiDB-lite"/>
    </source>
</evidence>
<sequence length="723" mass="80550">MSETPRPPLQPRSHEAIATTSLLEKPKASGGPTPKESLLVWQQRQTLLDAIRNNPTVILAAGTGTGKTRAGSQICLEAIGPSGKMIVTENLRKATDDSAKIVASDMGVKVGEEVGVQNKYRHQTSEKTRLLFCPVQSLLIKMADPLNKDLPEYNLIAMDEVHKESKQNELCMIALREIQARRQKGNPQGLPELKLVFISATADKDKIMKHFSGAKTVEMPGTTYDVDEIFEDKPVPVKALPLVAAEKVRSAISKNDPGNILVFLSGRAQIDQAAKSLHGMDLKDTVIVPYYGSMSKADQERTFAEYGNKRKVILATNAAQESLTLTINTVIDTCMHKHQEFDKLTGRSFLVEKSAPFDHLMQRRGRVGRNPPESGAKDKYYALITKDEWKRRKQYEEHEPAEMQRTDLTSEVLLLLANQKDPYSFPYINPPDRSHIDIALERLSKIGAVQGGVLTEKGKFMASLSINPNLGSMVGSAIKYGSVNQACKLAAMLEEYPDALNARGNKSVEKILSRYKTSGSDFMGLIAFFDDYEQVPPGQRKKWLEERGHGVQKMRDVFDLYNELTDATKDKIRVSASALLPQEALDASIREGFADSLVTNINKDTYHLINMQGSTRIEIDKQSALASRPPHTFVFASVNPYFEGDHITKRLATLNHPLKEEIKPQSSMTTSSTLPDELQQSSPTPPSSVQTPEKPSPPPKPPNIWKRFTNWFSNTWLGKWLRS</sequence>
<dbReference type="InterPro" id="IPR027417">
    <property type="entry name" value="P-loop_NTPase"/>
</dbReference>
<dbReference type="Pfam" id="PF00271">
    <property type="entry name" value="Helicase_C"/>
    <property type="match status" value="1"/>
</dbReference>
<dbReference type="Gene3D" id="3.40.50.300">
    <property type="entry name" value="P-loop containing nucleotide triphosphate hydrolases"/>
    <property type="match status" value="2"/>
</dbReference>
<accession>A0A1F7L1A8</accession>
<dbReference type="SUPFAM" id="SSF52540">
    <property type="entry name" value="P-loop containing nucleoside triphosphate hydrolases"/>
    <property type="match status" value="2"/>
</dbReference>
<dbReference type="GO" id="GO:0005524">
    <property type="term" value="F:ATP binding"/>
    <property type="evidence" value="ECO:0007669"/>
    <property type="project" value="UniProtKB-KW"/>
</dbReference>
<dbReference type="PROSITE" id="PS51192">
    <property type="entry name" value="HELICASE_ATP_BIND_1"/>
    <property type="match status" value="1"/>
</dbReference>
<feature type="compositionally biased region" description="Low complexity" evidence="3">
    <location>
        <begin position="679"/>
        <end position="693"/>
    </location>
</feature>
<dbReference type="PANTHER" id="PTHR18934">
    <property type="entry name" value="ATP-DEPENDENT RNA HELICASE"/>
    <property type="match status" value="1"/>
</dbReference>
<evidence type="ECO:0000313" key="6">
    <source>
        <dbReference type="EMBL" id="OGK73912.1"/>
    </source>
</evidence>
<evidence type="ECO:0008006" key="8">
    <source>
        <dbReference type="Google" id="ProtNLM"/>
    </source>
</evidence>
<dbReference type="Proteomes" id="UP000177050">
    <property type="component" value="Unassembled WGS sequence"/>
</dbReference>
<dbReference type="GO" id="GO:0004386">
    <property type="term" value="F:helicase activity"/>
    <property type="evidence" value="ECO:0007669"/>
    <property type="project" value="TreeGrafter"/>
</dbReference>
<reference evidence="6 7" key="1">
    <citation type="journal article" date="2016" name="Nat. Commun.">
        <title>Thousands of microbial genomes shed light on interconnected biogeochemical processes in an aquifer system.</title>
        <authorList>
            <person name="Anantharaman K."/>
            <person name="Brown C.T."/>
            <person name="Hug L.A."/>
            <person name="Sharon I."/>
            <person name="Castelle C.J."/>
            <person name="Probst A.J."/>
            <person name="Thomas B.C."/>
            <person name="Singh A."/>
            <person name="Wilkins M.J."/>
            <person name="Karaoz U."/>
            <person name="Brodie E.L."/>
            <person name="Williams K.H."/>
            <person name="Hubbard S.S."/>
            <person name="Banfield J.F."/>
        </authorList>
    </citation>
    <scope>NUCLEOTIDE SEQUENCE [LARGE SCALE GENOMIC DNA]</scope>
</reference>
<dbReference type="PANTHER" id="PTHR18934:SF267">
    <property type="entry name" value="ATP-DEPENDENT RNA HELICASE YLR419W-RELATED"/>
    <property type="match status" value="1"/>
</dbReference>